<comment type="caution">
    <text evidence="2">The sequence shown here is derived from an EMBL/GenBank/DDBJ whole genome shotgun (WGS) entry which is preliminary data.</text>
</comment>
<accession>A0AAN5CE04</accession>
<feature type="region of interest" description="Disordered" evidence="1">
    <location>
        <begin position="36"/>
        <end position="73"/>
    </location>
</feature>
<organism evidence="2 3">
    <name type="scientific">Pristionchus mayeri</name>
    <dbReference type="NCBI Taxonomy" id="1317129"/>
    <lineage>
        <taxon>Eukaryota</taxon>
        <taxon>Metazoa</taxon>
        <taxon>Ecdysozoa</taxon>
        <taxon>Nematoda</taxon>
        <taxon>Chromadorea</taxon>
        <taxon>Rhabditida</taxon>
        <taxon>Rhabditina</taxon>
        <taxon>Diplogasteromorpha</taxon>
        <taxon>Diplogasteroidea</taxon>
        <taxon>Neodiplogasteridae</taxon>
        <taxon>Pristionchus</taxon>
    </lineage>
</organism>
<dbReference type="AlphaFoldDB" id="A0AAN5CE04"/>
<evidence type="ECO:0000256" key="1">
    <source>
        <dbReference type="SAM" id="MobiDB-lite"/>
    </source>
</evidence>
<dbReference type="Proteomes" id="UP001328107">
    <property type="component" value="Unassembled WGS sequence"/>
</dbReference>
<gene>
    <name evidence="2" type="ORF">PMAYCL1PPCAC_10307</name>
</gene>
<feature type="non-terminal residue" evidence="2">
    <location>
        <position position="1"/>
    </location>
</feature>
<evidence type="ECO:0000313" key="3">
    <source>
        <dbReference type="Proteomes" id="UP001328107"/>
    </source>
</evidence>
<reference evidence="3" key="1">
    <citation type="submission" date="2022-10" db="EMBL/GenBank/DDBJ databases">
        <title>Genome assembly of Pristionchus species.</title>
        <authorList>
            <person name="Yoshida K."/>
            <person name="Sommer R.J."/>
        </authorList>
    </citation>
    <scope>NUCLEOTIDE SEQUENCE [LARGE SCALE GENOMIC DNA]</scope>
    <source>
        <strain evidence="3">RS5460</strain>
    </source>
</reference>
<name>A0AAN5CE04_9BILA</name>
<keyword evidence="3" id="KW-1185">Reference proteome</keyword>
<feature type="non-terminal residue" evidence="2">
    <location>
        <position position="97"/>
    </location>
</feature>
<evidence type="ECO:0000313" key="2">
    <source>
        <dbReference type="EMBL" id="GMR40112.1"/>
    </source>
</evidence>
<dbReference type="EMBL" id="BTRK01000003">
    <property type="protein sequence ID" value="GMR40112.1"/>
    <property type="molecule type" value="Genomic_DNA"/>
</dbReference>
<sequence length="97" mass="11510">NVEYIFHFQGIDRMEATNVHEPGPVKDFITQQIEKLEEQENGRKKSVKEKDPVDKSGKPFISSQPMETDKEQELDEYTFREKCVDNMRECFRCCCSW</sequence>
<protein>
    <submittedName>
        <fullName evidence="2">Uncharacterized protein</fullName>
    </submittedName>
</protein>
<feature type="compositionally biased region" description="Basic and acidic residues" evidence="1">
    <location>
        <begin position="36"/>
        <end position="57"/>
    </location>
</feature>
<proteinExistence type="predicted"/>